<organism evidence="1 4">
    <name type="scientific">Medicago truncatula</name>
    <name type="common">Barrel medic</name>
    <name type="synonym">Medicago tribuloides</name>
    <dbReference type="NCBI Taxonomy" id="3880"/>
    <lineage>
        <taxon>Eukaryota</taxon>
        <taxon>Viridiplantae</taxon>
        <taxon>Streptophyta</taxon>
        <taxon>Embryophyta</taxon>
        <taxon>Tracheophyta</taxon>
        <taxon>Spermatophyta</taxon>
        <taxon>Magnoliopsida</taxon>
        <taxon>eudicotyledons</taxon>
        <taxon>Gunneridae</taxon>
        <taxon>Pentapetalae</taxon>
        <taxon>rosids</taxon>
        <taxon>fabids</taxon>
        <taxon>Fabales</taxon>
        <taxon>Fabaceae</taxon>
        <taxon>Papilionoideae</taxon>
        <taxon>50 kb inversion clade</taxon>
        <taxon>NPAAA clade</taxon>
        <taxon>Hologalegina</taxon>
        <taxon>IRL clade</taxon>
        <taxon>Trifolieae</taxon>
        <taxon>Medicago</taxon>
    </lineage>
</organism>
<dbReference type="InterPro" id="IPR021899">
    <property type="entry name" value="DUF3511"/>
</dbReference>
<dbReference type="EnsemblPlants" id="KEH39921">
    <property type="protein sequence ID" value="KEH39921"/>
    <property type="gene ID" value="MTR_1g015810"/>
</dbReference>
<keyword evidence="4" id="KW-1185">Reference proteome</keyword>
<dbReference type="EMBL" id="PSQE01000001">
    <property type="protein sequence ID" value="RHN77104.1"/>
    <property type="molecule type" value="Genomic_DNA"/>
</dbReference>
<sequence>MEDYNKQIRPYGNSQMMQMEGYYGATNPNYDIRSYSDFSYAQTQRGPNNKDLKLKKGKSISSRSSISKSWSFGDDPEFQRKKRVASYKMYSVEGKVKGSFRKSFKWLKNRYWHVVYSLW</sequence>
<reference evidence="1 4" key="1">
    <citation type="journal article" date="2011" name="Nature">
        <title>The Medicago genome provides insight into the evolution of rhizobial symbioses.</title>
        <authorList>
            <person name="Young N.D."/>
            <person name="Debelle F."/>
            <person name="Oldroyd G.E."/>
            <person name="Geurts R."/>
            <person name="Cannon S.B."/>
            <person name="Udvardi M.K."/>
            <person name="Benedito V.A."/>
            <person name="Mayer K.F."/>
            <person name="Gouzy J."/>
            <person name="Schoof H."/>
            <person name="Van de Peer Y."/>
            <person name="Proost S."/>
            <person name="Cook D.R."/>
            <person name="Meyers B.C."/>
            <person name="Spannagl M."/>
            <person name="Cheung F."/>
            <person name="De Mita S."/>
            <person name="Krishnakumar V."/>
            <person name="Gundlach H."/>
            <person name="Zhou S."/>
            <person name="Mudge J."/>
            <person name="Bharti A.K."/>
            <person name="Murray J.D."/>
            <person name="Naoumkina M.A."/>
            <person name="Rosen B."/>
            <person name="Silverstein K.A."/>
            <person name="Tang H."/>
            <person name="Rombauts S."/>
            <person name="Zhao P.X."/>
            <person name="Zhou P."/>
            <person name="Barbe V."/>
            <person name="Bardou P."/>
            <person name="Bechner M."/>
            <person name="Bellec A."/>
            <person name="Berger A."/>
            <person name="Berges H."/>
            <person name="Bidwell S."/>
            <person name="Bisseling T."/>
            <person name="Choisne N."/>
            <person name="Couloux A."/>
            <person name="Denny R."/>
            <person name="Deshpande S."/>
            <person name="Dai X."/>
            <person name="Doyle J.J."/>
            <person name="Dudez A.M."/>
            <person name="Farmer A.D."/>
            <person name="Fouteau S."/>
            <person name="Franken C."/>
            <person name="Gibelin C."/>
            <person name="Gish J."/>
            <person name="Goldstein S."/>
            <person name="Gonzalez A.J."/>
            <person name="Green P.J."/>
            <person name="Hallab A."/>
            <person name="Hartog M."/>
            <person name="Hua A."/>
            <person name="Humphray S.J."/>
            <person name="Jeong D.H."/>
            <person name="Jing Y."/>
            <person name="Jocker A."/>
            <person name="Kenton S.M."/>
            <person name="Kim D.J."/>
            <person name="Klee K."/>
            <person name="Lai H."/>
            <person name="Lang C."/>
            <person name="Lin S."/>
            <person name="Macmil S.L."/>
            <person name="Magdelenat G."/>
            <person name="Matthews L."/>
            <person name="McCorrison J."/>
            <person name="Monaghan E.L."/>
            <person name="Mun J.H."/>
            <person name="Najar F.Z."/>
            <person name="Nicholson C."/>
            <person name="Noirot C."/>
            <person name="O'Bleness M."/>
            <person name="Paule C.R."/>
            <person name="Poulain J."/>
            <person name="Prion F."/>
            <person name="Qin B."/>
            <person name="Qu C."/>
            <person name="Retzel E.F."/>
            <person name="Riddle C."/>
            <person name="Sallet E."/>
            <person name="Samain S."/>
            <person name="Samson N."/>
            <person name="Sanders I."/>
            <person name="Saurat O."/>
            <person name="Scarpelli C."/>
            <person name="Schiex T."/>
            <person name="Segurens B."/>
            <person name="Severin A.J."/>
            <person name="Sherrier D.J."/>
            <person name="Shi R."/>
            <person name="Sims S."/>
            <person name="Singer S.R."/>
            <person name="Sinharoy S."/>
            <person name="Sterck L."/>
            <person name="Viollet A."/>
            <person name="Wang B.B."/>
            <person name="Wang K."/>
            <person name="Wang M."/>
            <person name="Wang X."/>
            <person name="Warfsmann J."/>
            <person name="Weissenbach J."/>
            <person name="White D.D."/>
            <person name="White J.D."/>
            <person name="Wiley G.B."/>
            <person name="Wincker P."/>
            <person name="Xing Y."/>
            <person name="Yang L."/>
            <person name="Yao Z."/>
            <person name="Ying F."/>
            <person name="Zhai J."/>
            <person name="Zhou L."/>
            <person name="Zuber A."/>
            <person name="Denarie J."/>
            <person name="Dixon R.A."/>
            <person name="May G.D."/>
            <person name="Schwartz D.C."/>
            <person name="Rogers J."/>
            <person name="Quetier F."/>
            <person name="Town C.D."/>
            <person name="Roe B.A."/>
        </authorList>
    </citation>
    <scope>NUCLEOTIDE SEQUENCE [LARGE SCALE GENOMIC DNA]</scope>
    <source>
        <strain evidence="1">A17</strain>
        <strain evidence="3 4">cv. Jemalong A17</strain>
    </source>
</reference>
<proteinExistence type="predicted"/>
<reference evidence="1 4" key="2">
    <citation type="journal article" date="2014" name="BMC Genomics">
        <title>An improved genome release (version Mt4.0) for the model legume Medicago truncatula.</title>
        <authorList>
            <person name="Tang H."/>
            <person name="Krishnakumar V."/>
            <person name="Bidwell S."/>
            <person name="Rosen B."/>
            <person name="Chan A."/>
            <person name="Zhou S."/>
            <person name="Gentzbittel L."/>
            <person name="Childs K.L."/>
            <person name="Yandell M."/>
            <person name="Gundlach H."/>
            <person name="Mayer K.F."/>
            <person name="Schwartz D.C."/>
            <person name="Town C.D."/>
        </authorList>
    </citation>
    <scope>GENOME REANNOTATION</scope>
    <source>
        <strain evidence="1">A17</strain>
        <strain evidence="3 4">cv. Jemalong A17</strain>
    </source>
</reference>
<name>A0A072VEC4_MEDTR</name>
<reference evidence="3" key="3">
    <citation type="submission" date="2015-04" db="UniProtKB">
        <authorList>
            <consortium name="EnsemblPlants"/>
        </authorList>
    </citation>
    <scope>IDENTIFICATION</scope>
    <source>
        <strain evidence="3">cv. Jemalong A17</strain>
    </source>
</reference>
<dbReference type="EMBL" id="CM001217">
    <property type="protein sequence ID" value="KEH39921.1"/>
    <property type="molecule type" value="Genomic_DNA"/>
</dbReference>
<accession>A0A072VEC4</accession>
<dbReference type="STRING" id="3880.A0A072VEC4"/>
<dbReference type="Pfam" id="PF12023">
    <property type="entry name" value="DUF3511"/>
    <property type="match status" value="1"/>
</dbReference>
<evidence type="ECO:0000313" key="3">
    <source>
        <dbReference type="EnsemblPlants" id="KEH39921"/>
    </source>
</evidence>
<dbReference type="KEGG" id="mtr:25481992"/>
<dbReference type="PANTHER" id="PTHR33193">
    <property type="entry name" value="DOMAIN PROTEIN, PUTATIVE (DUF3511)-RELATED"/>
    <property type="match status" value="1"/>
</dbReference>
<reference evidence="2" key="4">
    <citation type="journal article" date="2018" name="Nat. Plants">
        <title>Whole-genome landscape of Medicago truncatula symbiotic genes.</title>
        <authorList>
            <person name="Pecrix Y."/>
            <person name="Gamas P."/>
            <person name="Carrere S."/>
        </authorList>
    </citation>
    <scope>NUCLEOTIDE SEQUENCE</scope>
    <source>
        <tissue evidence="2">Leaves</tissue>
    </source>
</reference>
<dbReference type="AlphaFoldDB" id="A0A072VEC4"/>
<protein>
    <submittedName>
        <fullName evidence="1">DUF3511 domain protein</fullName>
    </submittedName>
</protein>
<dbReference type="PANTHER" id="PTHR33193:SF62">
    <property type="entry name" value="FAMILY ABC TRANSPORTER, PUTATIVE (DUF3511)-RELATED"/>
    <property type="match status" value="1"/>
</dbReference>
<evidence type="ECO:0000313" key="2">
    <source>
        <dbReference type="EMBL" id="RHN77104.1"/>
    </source>
</evidence>
<evidence type="ECO:0000313" key="1">
    <source>
        <dbReference type="EMBL" id="KEH39921.1"/>
    </source>
</evidence>
<dbReference type="Proteomes" id="UP000002051">
    <property type="component" value="Unassembled WGS sequence"/>
</dbReference>
<dbReference type="Proteomes" id="UP000265566">
    <property type="component" value="Chromosome 1"/>
</dbReference>
<dbReference type="HOGENOM" id="CLU_120180_2_1_1"/>
<dbReference type="OrthoDB" id="1655903at2759"/>
<dbReference type="Gramene" id="rna525">
    <property type="protein sequence ID" value="RHN77104.1"/>
    <property type="gene ID" value="gene525"/>
</dbReference>
<gene>
    <name evidence="3" type="primary">25481992</name>
    <name evidence="1" type="ordered locus">MTR_1g015810</name>
    <name evidence="2" type="ORF">MtrunA17_Chr1g0151181</name>
</gene>
<evidence type="ECO:0000313" key="4">
    <source>
        <dbReference type="Proteomes" id="UP000002051"/>
    </source>
</evidence>